<keyword evidence="1" id="KW-0472">Membrane</keyword>
<keyword evidence="1" id="KW-1133">Transmembrane helix</keyword>
<evidence type="ECO:0000259" key="3">
    <source>
        <dbReference type="Pfam" id="PF11887"/>
    </source>
</evidence>
<keyword evidence="1" id="KW-0812">Transmembrane</keyword>
<evidence type="ECO:0000313" key="4">
    <source>
        <dbReference type="EMBL" id="APE38464.1"/>
    </source>
</evidence>
<name>A0A1J0W2C1_9NOCA</name>
<feature type="domain" description="Mce/MlaD" evidence="2">
    <location>
        <begin position="45"/>
        <end position="118"/>
    </location>
</feature>
<evidence type="ECO:0000259" key="2">
    <source>
        <dbReference type="Pfam" id="PF02470"/>
    </source>
</evidence>
<dbReference type="InterPro" id="IPR052336">
    <property type="entry name" value="MlaD_Phospholipid_Transporter"/>
</dbReference>
<reference evidence="4" key="1">
    <citation type="submission" date="2016-11" db="EMBL/GenBank/DDBJ databases">
        <authorList>
            <person name="Jaros S."/>
            <person name="Januszkiewicz K."/>
            <person name="Wedrychowicz H."/>
        </authorList>
    </citation>
    <scope>NUCLEOTIDE SEQUENCE [LARGE SCALE GENOMIC DNA]</scope>
    <source>
        <strain evidence="4">Y48</strain>
    </source>
</reference>
<feature type="domain" description="Mammalian cell entry C-terminal" evidence="3">
    <location>
        <begin position="129"/>
        <end position="292"/>
    </location>
</feature>
<dbReference type="InterPro" id="IPR024516">
    <property type="entry name" value="Mce_C"/>
</dbReference>
<dbReference type="Proteomes" id="UP000183810">
    <property type="component" value="Chromosome"/>
</dbReference>
<dbReference type="InterPro" id="IPR005693">
    <property type="entry name" value="Mce"/>
</dbReference>
<dbReference type="Pfam" id="PF11887">
    <property type="entry name" value="Mce4_CUP1"/>
    <property type="match status" value="1"/>
</dbReference>
<dbReference type="Pfam" id="PF02470">
    <property type="entry name" value="MlaD"/>
    <property type="match status" value="1"/>
</dbReference>
<evidence type="ECO:0000256" key="1">
    <source>
        <dbReference type="SAM" id="Phobius"/>
    </source>
</evidence>
<feature type="transmembrane region" description="Helical" evidence="1">
    <location>
        <begin position="20"/>
        <end position="41"/>
    </location>
</feature>
<dbReference type="PANTHER" id="PTHR33371:SF18">
    <property type="entry name" value="MCE-FAMILY PROTEIN MCE3C"/>
    <property type="match status" value="1"/>
</dbReference>
<dbReference type="PANTHER" id="PTHR33371">
    <property type="entry name" value="INTERMEMBRANE PHOSPHOLIPID TRANSPORT SYSTEM BINDING PROTEIN MLAD-RELATED"/>
    <property type="match status" value="1"/>
</dbReference>
<dbReference type="KEGG" id="nsl:BOX37_18160"/>
<dbReference type="NCBIfam" id="TIGR00996">
    <property type="entry name" value="Mtu_fam_mce"/>
    <property type="match status" value="1"/>
</dbReference>
<dbReference type="EMBL" id="CP018082">
    <property type="protein sequence ID" value="APE38464.1"/>
    <property type="molecule type" value="Genomic_DNA"/>
</dbReference>
<proteinExistence type="predicted"/>
<evidence type="ECO:0000313" key="5">
    <source>
        <dbReference type="Proteomes" id="UP000183810"/>
    </source>
</evidence>
<dbReference type="AlphaFoldDB" id="A0A1J0W2C1"/>
<organism evidence="4 5">
    <name type="scientific">Nocardia mangyaensis</name>
    <dbReference type="NCBI Taxonomy" id="2213200"/>
    <lineage>
        <taxon>Bacteria</taxon>
        <taxon>Bacillati</taxon>
        <taxon>Actinomycetota</taxon>
        <taxon>Actinomycetes</taxon>
        <taxon>Mycobacteriales</taxon>
        <taxon>Nocardiaceae</taxon>
        <taxon>Nocardia</taxon>
    </lineage>
</organism>
<keyword evidence="5" id="KW-1185">Reference proteome</keyword>
<gene>
    <name evidence="4" type="ORF">BOX37_18160</name>
</gene>
<protein>
    <submittedName>
        <fullName evidence="4">Mammalian cell entry protein</fullName>
    </submittedName>
</protein>
<sequence>MPRPGAAGAGPIATDKALRTGLIAVLVLTLVLVGLLVINSLHLGTRTVRAEFAQAAGVAAGDPVTWAGIPVGTVTGTRLAGDRVEVTLTVDNEVTLGTDTAAAIKLTTLLGSRYVELRSSGGGELRENRIPLSQTSVPYDLETALQDATTTFDQLDADQIAESMTALSQGLDGVPSLVPGILRDIRSLSNVIATRRDQIGTLLTSTDQVSTVIRTQQAELASVVGQGGIVLREILARQDALHRLLDATTTLVQRLEPIVVGGRAEIEQLLTDLRDMTAMMAGHDDLLRSILQILPVPWRMFANATGTGAELNANAPDGAFVDSWMCALSAIAVDAGKAPYLQDCR</sequence>
<dbReference type="GO" id="GO:0005576">
    <property type="term" value="C:extracellular region"/>
    <property type="evidence" value="ECO:0007669"/>
    <property type="project" value="TreeGrafter"/>
</dbReference>
<dbReference type="InterPro" id="IPR003399">
    <property type="entry name" value="Mce/MlaD"/>
</dbReference>
<accession>A0A1J0W2C1</accession>